<dbReference type="GeneID" id="81397609"/>
<keyword evidence="4 7" id="KW-0418">Kinase</keyword>
<accession>A0A9W9JYS6</accession>
<reference evidence="7" key="1">
    <citation type="submission" date="2022-11" db="EMBL/GenBank/DDBJ databases">
        <authorList>
            <person name="Petersen C."/>
        </authorList>
    </citation>
    <scope>NUCLEOTIDE SEQUENCE</scope>
    <source>
        <strain evidence="7">IBT 34128</strain>
    </source>
</reference>
<dbReference type="AlphaFoldDB" id="A0A9W9JYS6"/>
<dbReference type="Gene3D" id="1.10.510.10">
    <property type="entry name" value="Transferase(Phosphotransferase) domain 1"/>
    <property type="match status" value="1"/>
</dbReference>
<evidence type="ECO:0000256" key="1">
    <source>
        <dbReference type="ARBA" id="ARBA00022527"/>
    </source>
</evidence>
<dbReference type="SUPFAM" id="SSF56112">
    <property type="entry name" value="Protein kinase-like (PK-like)"/>
    <property type="match status" value="1"/>
</dbReference>
<comment type="caution">
    <text evidence="7">The sequence shown here is derived from an EMBL/GenBank/DDBJ whole genome shotgun (WGS) entry which is preliminary data.</text>
</comment>
<dbReference type="InterPro" id="IPR011009">
    <property type="entry name" value="Kinase-like_dom_sf"/>
</dbReference>
<dbReference type="PANTHER" id="PTHR24058">
    <property type="entry name" value="DUAL SPECIFICITY PROTEIN KINASE"/>
    <property type="match status" value="1"/>
</dbReference>
<dbReference type="RefSeq" id="XP_056508733.1">
    <property type="nucleotide sequence ID" value="XM_056658440.1"/>
</dbReference>
<feature type="domain" description="Protein kinase" evidence="6">
    <location>
        <begin position="1"/>
        <end position="211"/>
    </location>
</feature>
<evidence type="ECO:0000313" key="7">
    <source>
        <dbReference type="EMBL" id="KAJ5086608.1"/>
    </source>
</evidence>
<keyword evidence="8" id="KW-1185">Reference proteome</keyword>
<evidence type="ECO:0000313" key="8">
    <source>
        <dbReference type="Proteomes" id="UP001141434"/>
    </source>
</evidence>
<keyword evidence="5" id="KW-0067">ATP-binding</keyword>
<proteinExistence type="predicted"/>
<protein>
    <submittedName>
        <fullName evidence="7">Serine/threonine protein kinase</fullName>
    </submittedName>
</protein>
<keyword evidence="1 7" id="KW-0723">Serine/threonine-protein kinase</keyword>
<dbReference type="InterPro" id="IPR000719">
    <property type="entry name" value="Prot_kinase_dom"/>
</dbReference>
<dbReference type="OrthoDB" id="5979581at2759"/>
<dbReference type="Pfam" id="PF00069">
    <property type="entry name" value="Pkinase"/>
    <property type="match status" value="1"/>
</dbReference>
<dbReference type="Proteomes" id="UP001141434">
    <property type="component" value="Unassembled WGS sequence"/>
</dbReference>
<dbReference type="EMBL" id="JAPMSZ010000010">
    <property type="protein sequence ID" value="KAJ5086608.1"/>
    <property type="molecule type" value="Genomic_DNA"/>
</dbReference>
<organism evidence="7 8">
    <name type="scientific">Penicillium alfredii</name>
    <dbReference type="NCBI Taxonomy" id="1506179"/>
    <lineage>
        <taxon>Eukaryota</taxon>
        <taxon>Fungi</taxon>
        <taxon>Dikarya</taxon>
        <taxon>Ascomycota</taxon>
        <taxon>Pezizomycotina</taxon>
        <taxon>Eurotiomycetes</taxon>
        <taxon>Eurotiomycetidae</taxon>
        <taxon>Eurotiales</taxon>
        <taxon>Aspergillaceae</taxon>
        <taxon>Penicillium</taxon>
    </lineage>
</organism>
<name>A0A9W9JYS6_9EURO</name>
<dbReference type="InterPro" id="IPR050494">
    <property type="entry name" value="Ser_Thr_dual-spec_kinase"/>
</dbReference>
<evidence type="ECO:0000256" key="5">
    <source>
        <dbReference type="ARBA" id="ARBA00022840"/>
    </source>
</evidence>
<dbReference type="GO" id="GO:0005524">
    <property type="term" value="F:ATP binding"/>
    <property type="evidence" value="ECO:0007669"/>
    <property type="project" value="UniProtKB-KW"/>
</dbReference>
<dbReference type="GO" id="GO:0004674">
    <property type="term" value="F:protein serine/threonine kinase activity"/>
    <property type="evidence" value="ECO:0007669"/>
    <property type="project" value="UniProtKB-KW"/>
</dbReference>
<dbReference type="PROSITE" id="PS50011">
    <property type="entry name" value="PROTEIN_KINASE_DOM"/>
    <property type="match status" value="1"/>
</dbReference>
<evidence type="ECO:0000256" key="4">
    <source>
        <dbReference type="ARBA" id="ARBA00022777"/>
    </source>
</evidence>
<sequence>MLGVEDESILVDFEEAEKSNPSPQQVVGERVIYSSRKLGIPKIMAALSYLTLARPALSTHWEDVQPLIYRAPEVLLRMPWDQKIDIWNLGVLTWDLFEQGHLFYARDANKNDSDSHHLAEMIALLGLPPKEILQKSEYASEFFDDDSRVPESILIYLATFVLLMSEKKATEEREICKAHSKSFSFCFMRKMLQWRPEDRASADELLSDPWLRSP</sequence>
<gene>
    <name evidence="7" type="ORF">NUU61_007915</name>
</gene>
<keyword evidence="2" id="KW-0808">Transferase</keyword>
<evidence type="ECO:0000256" key="2">
    <source>
        <dbReference type="ARBA" id="ARBA00022679"/>
    </source>
</evidence>
<evidence type="ECO:0000256" key="3">
    <source>
        <dbReference type="ARBA" id="ARBA00022741"/>
    </source>
</evidence>
<dbReference type="SMART" id="SM00220">
    <property type="entry name" value="S_TKc"/>
    <property type="match status" value="1"/>
</dbReference>
<evidence type="ECO:0000259" key="6">
    <source>
        <dbReference type="PROSITE" id="PS50011"/>
    </source>
</evidence>
<keyword evidence="3" id="KW-0547">Nucleotide-binding</keyword>
<reference evidence="7" key="2">
    <citation type="journal article" date="2023" name="IMA Fungus">
        <title>Comparative genomic study of the Penicillium genus elucidates a diverse pangenome and 15 lateral gene transfer events.</title>
        <authorList>
            <person name="Petersen C."/>
            <person name="Sorensen T."/>
            <person name="Nielsen M.R."/>
            <person name="Sondergaard T.E."/>
            <person name="Sorensen J.L."/>
            <person name="Fitzpatrick D.A."/>
            <person name="Frisvad J.C."/>
            <person name="Nielsen K.L."/>
        </authorList>
    </citation>
    <scope>NUCLEOTIDE SEQUENCE</scope>
    <source>
        <strain evidence="7">IBT 34128</strain>
    </source>
</reference>